<protein>
    <recommendedName>
        <fullName evidence="3">FAM86 N-terminal domain-containing protein</fullName>
    </recommendedName>
</protein>
<accession>A0AAW1NWG4</accession>
<evidence type="ECO:0000313" key="4">
    <source>
        <dbReference type="EMBL" id="KAK9797444.1"/>
    </source>
</evidence>
<comment type="caution">
    <text evidence="4">The sequence shown here is derived from an EMBL/GenBank/DDBJ whole genome shotgun (WGS) entry which is preliminary data.</text>
</comment>
<keyword evidence="5" id="KW-1185">Reference proteome</keyword>
<gene>
    <name evidence="4" type="ORF">WJX73_005788</name>
</gene>
<dbReference type="GO" id="GO:0016740">
    <property type="term" value="F:transferase activity"/>
    <property type="evidence" value="ECO:0007669"/>
    <property type="project" value="UniProtKB-KW"/>
</dbReference>
<evidence type="ECO:0000313" key="5">
    <source>
        <dbReference type="Proteomes" id="UP001465755"/>
    </source>
</evidence>
<evidence type="ECO:0000256" key="1">
    <source>
        <dbReference type="ARBA" id="ARBA00005511"/>
    </source>
</evidence>
<dbReference type="Pfam" id="PF14904">
    <property type="entry name" value="FAM86"/>
    <property type="match status" value="1"/>
</dbReference>
<proteinExistence type="inferred from homology"/>
<dbReference type="Proteomes" id="UP001465755">
    <property type="component" value="Unassembled WGS sequence"/>
</dbReference>
<organism evidence="4 5">
    <name type="scientific">Symbiochloris irregularis</name>
    <dbReference type="NCBI Taxonomy" id="706552"/>
    <lineage>
        <taxon>Eukaryota</taxon>
        <taxon>Viridiplantae</taxon>
        <taxon>Chlorophyta</taxon>
        <taxon>core chlorophytes</taxon>
        <taxon>Trebouxiophyceae</taxon>
        <taxon>Trebouxiales</taxon>
        <taxon>Trebouxiaceae</taxon>
        <taxon>Symbiochloris</taxon>
    </lineage>
</organism>
<comment type="similarity">
    <text evidence="1">Belongs to the class I-like SAM-binding methyltransferase superfamily. EEF2KMT family.</text>
</comment>
<dbReference type="InterPro" id="IPR029426">
    <property type="entry name" value="FAM86_N"/>
</dbReference>
<sequence length="185" mass="20704">MVLQALQDLNNRSELDEYQQALLLEVLTHPLSSKHVSAPDYRRRLLKEACRAAEADDSEVCEELANLLAEALTDTQQATTWQQRAYVYSCQSHACTEQLLQYDHVHRLSGHPCRNQYRAHSCLELGCGTGLVTMASVLMICGQHIARECNWHSSIGRSHALCGPISFSELICCIIQAASLIWFGC</sequence>
<feature type="domain" description="FAM86 N-terminal" evidence="3">
    <location>
        <begin position="13"/>
        <end position="70"/>
    </location>
</feature>
<reference evidence="4 5" key="1">
    <citation type="journal article" date="2024" name="Nat. Commun.">
        <title>Phylogenomics reveals the evolutionary origins of lichenization in chlorophyte algae.</title>
        <authorList>
            <person name="Puginier C."/>
            <person name="Libourel C."/>
            <person name="Otte J."/>
            <person name="Skaloud P."/>
            <person name="Haon M."/>
            <person name="Grisel S."/>
            <person name="Petersen M."/>
            <person name="Berrin J.G."/>
            <person name="Delaux P.M."/>
            <person name="Dal Grande F."/>
            <person name="Keller J."/>
        </authorList>
    </citation>
    <scope>NUCLEOTIDE SEQUENCE [LARGE SCALE GENOMIC DNA]</scope>
    <source>
        <strain evidence="4 5">SAG 2036</strain>
    </source>
</reference>
<evidence type="ECO:0000259" key="3">
    <source>
        <dbReference type="Pfam" id="PF14904"/>
    </source>
</evidence>
<dbReference type="AlphaFoldDB" id="A0AAW1NWG4"/>
<keyword evidence="2" id="KW-0808">Transferase</keyword>
<dbReference type="EMBL" id="JALJOQ010000106">
    <property type="protein sequence ID" value="KAK9797444.1"/>
    <property type="molecule type" value="Genomic_DNA"/>
</dbReference>
<evidence type="ECO:0000256" key="2">
    <source>
        <dbReference type="ARBA" id="ARBA00022679"/>
    </source>
</evidence>
<name>A0AAW1NWG4_9CHLO</name>